<reference evidence="1" key="3">
    <citation type="submission" date="2020-07" db="EMBL/GenBank/DDBJ databases">
        <authorList>
            <person name="Yang C."/>
        </authorList>
    </citation>
    <scope>NUCLEOTIDE SEQUENCE</scope>
    <source>
        <strain evidence="1">Cx-624</strain>
    </source>
</reference>
<dbReference type="RefSeq" id="WP_181887422.1">
    <property type="nucleotide sequence ID" value="NZ_CP059472.1"/>
</dbReference>
<dbReference type="AlphaFoldDB" id="A0A7D7LT01"/>
<evidence type="ECO:0000313" key="4">
    <source>
        <dbReference type="Proteomes" id="UP000539710"/>
    </source>
</evidence>
<reference evidence="4" key="2">
    <citation type="submission" date="2020-07" db="EMBL/GenBank/DDBJ databases">
        <title>Flavobacterium sp. xlx-214.</title>
        <authorList>
            <person name="Yang C."/>
        </authorList>
    </citation>
    <scope>NUCLEOTIDE SEQUENCE [LARGE SCALE GENOMIC DNA]</scope>
    <source>
        <strain evidence="4">CX-624</strain>
    </source>
</reference>
<reference evidence="2 3" key="1">
    <citation type="submission" date="2020-07" db="EMBL/GenBank/DDBJ databases">
        <title>Chryseobacterium sp.cx-624.</title>
        <authorList>
            <person name="Yang C."/>
        </authorList>
    </citation>
    <scope>NUCLEOTIDE SEQUENCE [LARGE SCALE GENOMIC DNA]</scope>
    <source>
        <strain evidence="3">cx-624</strain>
        <strain evidence="2">Cx-624</strain>
    </source>
</reference>
<accession>A0A7D7LT01</accession>
<dbReference type="EMBL" id="JACEUX010000003">
    <property type="protein sequence ID" value="MBA5247316.1"/>
    <property type="molecule type" value="Genomic_DNA"/>
</dbReference>
<dbReference type="SUPFAM" id="SSF53137">
    <property type="entry name" value="Translational machinery components"/>
    <property type="match status" value="1"/>
</dbReference>
<organism evidence="2 3">
    <name type="scientific">Marnyiella aurantia</name>
    <dbReference type="NCBI Taxonomy" id="2758037"/>
    <lineage>
        <taxon>Bacteria</taxon>
        <taxon>Pseudomonadati</taxon>
        <taxon>Bacteroidota</taxon>
        <taxon>Flavobacteriia</taxon>
        <taxon>Flavobacteriales</taxon>
        <taxon>Weeksellaceae</taxon>
        <taxon>Marnyiella</taxon>
    </lineage>
</organism>
<dbReference type="Proteomes" id="UP000515349">
    <property type="component" value="Chromosome"/>
</dbReference>
<evidence type="ECO:0008006" key="5">
    <source>
        <dbReference type="Google" id="ProtNLM"/>
    </source>
</evidence>
<protein>
    <recommendedName>
        <fullName evidence="5">Host attachment protein</fullName>
    </recommendedName>
</protein>
<keyword evidence="4" id="KW-1185">Reference proteome</keyword>
<evidence type="ECO:0000313" key="1">
    <source>
        <dbReference type="EMBL" id="MBA5247316.1"/>
    </source>
</evidence>
<dbReference type="InterPro" id="IPR042226">
    <property type="entry name" value="eFR1_2_sf"/>
</dbReference>
<dbReference type="Gene3D" id="3.30.420.60">
    <property type="entry name" value="eRF1 domain 2"/>
    <property type="match status" value="1"/>
</dbReference>
<sequence length="125" mass="14131">MNNQKLAGLWIDTEKAIVAKNHDEQSASEFFLCNPVKHEIQHGNSNEHTGNNAEQTNKRKFFKEIAELLVNTEKVLITGPGTIQEELKSHLLSTPEYKDLDITLQTSQQMGDQQVLETVKSHFGN</sequence>
<evidence type="ECO:0000313" key="3">
    <source>
        <dbReference type="Proteomes" id="UP000515349"/>
    </source>
</evidence>
<evidence type="ECO:0000313" key="2">
    <source>
        <dbReference type="EMBL" id="QMS99077.1"/>
    </source>
</evidence>
<dbReference type="KEGG" id="cbau:H1R16_03470"/>
<gene>
    <name evidence="2" type="ORF">H1R16_03470</name>
    <name evidence="1" type="ORF">H2507_09060</name>
</gene>
<proteinExistence type="predicted"/>
<name>A0A7D7LT01_9FLAO</name>
<dbReference type="Proteomes" id="UP000539710">
    <property type="component" value="Unassembled WGS sequence"/>
</dbReference>
<dbReference type="EMBL" id="CP059472">
    <property type="protein sequence ID" value="QMS99077.1"/>
    <property type="molecule type" value="Genomic_DNA"/>
</dbReference>